<proteinExistence type="predicted"/>
<evidence type="ECO:0000313" key="3">
    <source>
        <dbReference type="EMBL" id="OFV67063.1"/>
    </source>
</evidence>
<accession>A0A1F2P797</accession>
<keyword evidence="1" id="KW-0812">Transmembrane</keyword>
<dbReference type="Proteomes" id="UP000885936">
    <property type="component" value="Unassembled WGS sequence"/>
</dbReference>
<evidence type="ECO:0000313" key="2">
    <source>
        <dbReference type="EMBL" id="HEC57567.1"/>
    </source>
</evidence>
<sequence>MNRYTAEGLGYALEIVTSVVVASFFGLLITGWRPGEAIEGIQILGLFLGAIGGFALSIYGVIRKYQPKDGKQH</sequence>
<comment type="caution">
    <text evidence="3">The sequence shown here is derived from an EMBL/GenBank/DDBJ whole genome shotgun (WGS) entry which is preliminary data.</text>
</comment>
<organism evidence="3 4">
    <name type="scientific">Candidatus Syntropharchaeum butanivorans</name>
    <dbReference type="NCBI Taxonomy" id="1839936"/>
    <lineage>
        <taxon>Archaea</taxon>
        <taxon>Methanobacteriati</taxon>
        <taxon>Methanobacteriota</taxon>
        <taxon>Stenosarchaea group</taxon>
        <taxon>Methanomicrobia</taxon>
        <taxon>Methanosarcinales</taxon>
        <taxon>ANME-2 cluster</taxon>
        <taxon>Candidatus Syntropharchaeum</taxon>
    </lineage>
</organism>
<evidence type="ECO:0000256" key="1">
    <source>
        <dbReference type="SAM" id="Phobius"/>
    </source>
</evidence>
<reference evidence="3 4" key="1">
    <citation type="submission" date="2016-05" db="EMBL/GenBank/DDBJ databases">
        <title>Microbial consortia oxidize butane by reversing methanogenesis.</title>
        <authorList>
            <person name="Laso-Perez R."/>
            <person name="Richter M."/>
            <person name="Wegener G."/>
            <person name="Musat F."/>
        </authorList>
    </citation>
    <scope>NUCLEOTIDE SEQUENCE [LARGE SCALE GENOMIC DNA]</scope>
    <source>
        <strain evidence="3">BOX1</strain>
    </source>
</reference>
<keyword evidence="1" id="KW-1133">Transmembrane helix</keyword>
<dbReference type="EMBL" id="DRIE01000110">
    <property type="protein sequence ID" value="HEC57567.1"/>
    <property type="molecule type" value="Genomic_DNA"/>
</dbReference>
<gene>
    <name evidence="2" type="ORF">ENI32_06790</name>
    <name evidence="3" type="ORF">SBU_000356</name>
</gene>
<name>A0A1F2P797_9EURY</name>
<evidence type="ECO:0000313" key="4">
    <source>
        <dbReference type="Proteomes" id="UP000185779"/>
    </source>
</evidence>
<dbReference type="AlphaFoldDB" id="A0A1F2P797"/>
<dbReference type="STRING" id="1839936.SBU_000356"/>
<reference evidence="2" key="2">
    <citation type="journal article" date="2020" name="mSystems">
        <title>Genome- and Community-Level Interaction Insights into Carbon Utilization and Element Cycling Functions of Hydrothermarchaeota in Hydrothermal Sediment.</title>
        <authorList>
            <person name="Zhou Z."/>
            <person name="Liu Y."/>
            <person name="Xu W."/>
            <person name="Pan J."/>
            <person name="Luo Z.H."/>
            <person name="Li M."/>
        </authorList>
    </citation>
    <scope>NUCLEOTIDE SEQUENCE [LARGE SCALE GENOMIC DNA]</scope>
    <source>
        <strain evidence="2">HyVt-386</strain>
    </source>
</reference>
<dbReference type="EMBL" id="LYOR01000001">
    <property type="protein sequence ID" value="OFV67063.1"/>
    <property type="molecule type" value="Genomic_DNA"/>
</dbReference>
<keyword evidence="1" id="KW-0472">Membrane</keyword>
<keyword evidence="4" id="KW-1185">Reference proteome</keyword>
<protein>
    <submittedName>
        <fullName evidence="3">Membrane protein</fullName>
    </submittedName>
</protein>
<feature type="transmembrane region" description="Helical" evidence="1">
    <location>
        <begin position="41"/>
        <end position="62"/>
    </location>
</feature>
<feature type="transmembrane region" description="Helical" evidence="1">
    <location>
        <begin position="9"/>
        <end position="29"/>
    </location>
</feature>
<dbReference type="Proteomes" id="UP000185779">
    <property type="component" value="Unassembled WGS sequence"/>
</dbReference>